<accession>A0A2U1D9J8</accession>
<gene>
    <name evidence="3" type="ORF">C7384_10590</name>
</gene>
<dbReference type="PROSITE" id="PS51819">
    <property type="entry name" value="VOC"/>
    <property type="match status" value="1"/>
</dbReference>
<dbReference type="Pfam" id="PF13669">
    <property type="entry name" value="Glyoxalase_4"/>
    <property type="match status" value="1"/>
</dbReference>
<dbReference type="GO" id="GO:0046491">
    <property type="term" value="P:L-methylmalonyl-CoA metabolic process"/>
    <property type="evidence" value="ECO:0007669"/>
    <property type="project" value="TreeGrafter"/>
</dbReference>
<evidence type="ECO:0000313" key="3">
    <source>
        <dbReference type="EMBL" id="PVY84212.1"/>
    </source>
</evidence>
<dbReference type="EMBL" id="QEKT01000005">
    <property type="protein sequence ID" value="PVY84212.1"/>
    <property type="molecule type" value="Genomic_DNA"/>
</dbReference>
<dbReference type="CDD" id="cd06587">
    <property type="entry name" value="VOC"/>
    <property type="match status" value="1"/>
</dbReference>
<proteinExistence type="predicted"/>
<dbReference type="SUPFAM" id="SSF54593">
    <property type="entry name" value="Glyoxalase/Bleomycin resistance protein/Dihydroxybiphenyl dioxygenase"/>
    <property type="match status" value="1"/>
</dbReference>
<dbReference type="PANTHER" id="PTHR43048">
    <property type="entry name" value="METHYLMALONYL-COA EPIMERASE"/>
    <property type="match status" value="1"/>
</dbReference>
<keyword evidence="1" id="KW-0479">Metal-binding</keyword>
<organism evidence="3 4">
    <name type="scientific">Convivina intestini</name>
    <dbReference type="NCBI Taxonomy" id="1505726"/>
    <lineage>
        <taxon>Bacteria</taxon>
        <taxon>Bacillati</taxon>
        <taxon>Bacillota</taxon>
        <taxon>Bacilli</taxon>
        <taxon>Lactobacillales</taxon>
        <taxon>Lactobacillaceae</taxon>
        <taxon>Convivina</taxon>
    </lineage>
</organism>
<comment type="caution">
    <text evidence="3">The sequence shown here is derived from an EMBL/GenBank/DDBJ whole genome shotgun (WGS) entry which is preliminary data.</text>
</comment>
<keyword evidence="3" id="KW-0560">Oxidoreductase</keyword>
<dbReference type="PANTHER" id="PTHR43048:SF3">
    <property type="entry name" value="METHYLMALONYL-COA EPIMERASE, MITOCHONDRIAL"/>
    <property type="match status" value="1"/>
</dbReference>
<dbReference type="GO" id="GO:0004493">
    <property type="term" value="F:methylmalonyl-CoA epimerase activity"/>
    <property type="evidence" value="ECO:0007669"/>
    <property type="project" value="TreeGrafter"/>
</dbReference>
<feature type="domain" description="VOC" evidence="2">
    <location>
        <begin position="13"/>
        <end position="129"/>
    </location>
</feature>
<protein>
    <submittedName>
        <fullName evidence="3">Glyoxalase/bleomycin resistance protein/dioxygenase superfamily protein</fullName>
    </submittedName>
</protein>
<dbReference type="Proteomes" id="UP000245433">
    <property type="component" value="Unassembled WGS sequence"/>
</dbReference>
<evidence type="ECO:0000256" key="1">
    <source>
        <dbReference type="ARBA" id="ARBA00022723"/>
    </source>
</evidence>
<reference evidence="3 4" key="1">
    <citation type="submission" date="2018-04" db="EMBL/GenBank/DDBJ databases">
        <title>Genomic Encyclopedia of Type Strains, Phase IV (KMG-IV): sequencing the most valuable type-strain genomes for metagenomic binning, comparative biology and taxonomic classification.</title>
        <authorList>
            <person name="Goeker M."/>
        </authorList>
    </citation>
    <scope>NUCLEOTIDE SEQUENCE [LARGE SCALE GENOMIC DNA]</scope>
    <source>
        <strain evidence="3 4">DSM 28795</strain>
    </source>
</reference>
<dbReference type="InterPro" id="IPR051785">
    <property type="entry name" value="MMCE/EMCE_epimerase"/>
</dbReference>
<sequence>MIDNMAFTDYFDDVQHIGIPTKDLKQAEAFWQSLGFEKTGDFPVGKVIFMKRNHLVIETWQADEVAGKAGAINHISMNTTDADAAFKAAKAEGFDLIDSEVQHLPFWDKGIKFFNVQGPDGVIVEFCEIVK</sequence>
<evidence type="ECO:0000313" key="4">
    <source>
        <dbReference type="Proteomes" id="UP000245433"/>
    </source>
</evidence>
<name>A0A2U1D9J8_9LACO</name>
<dbReference type="InterPro" id="IPR029068">
    <property type="entry name" value="Glyas_Bleomycin-R_OHBP_Dase"/>
</dbReference>
<keyword evidence="3" id="KW-0223">Dioxygenase</keyword>
<dbReference type="GO" id="GO:0051213">
    <property type="term" value="F:dioxygenase activity"/>
    <property type="evidence" value="ECO:0007669"/>
    <property type="project" value="UniProtKB-KW"/>
</dbReference>
<dbReference type="AlphaFoldDB" id="A0A2U1D9J8"/>
<evidence type="ECO:0000259" key="2">
    <source>
        <dbReference type="PROSITE" id="PS51819"/>
    </source>
</evidence>
<dbReference type="Gene3D" id="3.10.180.10">
    <property type="entry name" value="2,3-Dihydroxybiphenyl 1,2-Dioxygenase, domain 1"/>
    <property type="match status" value="1"/>
</dbReference>
<dbReference type="InterPro" id="IPR037523">
    <property type="entry name" value="VOC_core"/>
</dbReference>
<dbReference type="GO" id="GO:0046872">
    <property type="term" value="F:metal ion binding"/>
    <property type="evidence" value="ECO:0007669"/>
    <property type="project" value="UniProtKB-KW"/>
</dbReference>
<keyword evidence="4" id="KW-1185">Reference proteome</keyword>